<keyword evidence="1" id="KW-0456">Lyase</keyword>
<protein>
    <submittedName>
        <fullName evidence="1">Cytochrome c1 heme lyase</fullName>
        <ecNumber evidence="1">4.4.1.17</ecNumber>
    </submittedName>
</protein>
<dbReference type="Proteomes" id="UP001165960">
    <property type="component" value="Unassembled WGS sequence"/>
</dbReference>
<keyword evidence="2" id="KW-1185">Reference proteome</keyword>
<name>A0ACC2S513_9FUNG</name>
<accession>A0ACC2S513</accession>
<proteinExistence type="predicted"/>
<dbReference type="EC" id="4.4.1.17" evidence="1"/>
<evidence type="ECO:0000313" key="1">
    <source>
        <dbReference type="EMBL" id="KAJ9057374.1"/>
    </source>
</evidence>
<reference evidence="1" key="1">
    <citation type="submission" date="2022-04" db="EMBL/GenBank/DDBJ databases">
        <title>Genome of the entomopathogenic fungus Entomophthora muscae.</title>
        <authorList>
            <person name="Elya C."/>
            <person name="Lovett B.R."/>
            <person name="Lee E."/>
            <person name="Macias A.M."/>
            <person name="Hajek A.E."/>
            <person name="De Bivort B.L."/>
            <person name="Kasson M.T."/>
            <person name="De Fine Licht H.H."/>
            <person name="Stajich J.E."/>
        </authorList>
    </citation>
    <scope>NUCLEOTIDE SEQUENCE</scope>
    <source>
        <strain evidence="1">Berkeley</strain>
    </source>
</reference>
<gene>
    <name evidence="1" type="primary">CYT2_6</name>
    <name evidence="1" type="ORF">DSO57_1023365</name>
</gene>
<organism evidence="1 2">
    <name type="scientific">Entomophthora muscae</name>
    <dbReference type="NCBI Taxonomy" id="34485"/>
    <lineage>
        <taxon>Eukaryota</taxon>
        <taxon>Fungi</taxon>
        <taxon>Fungi incertae sedis</taxon>
        <taxon>Zoopagomycota</taxon>
        <taxon>Entomophthoromycotina</taxon>
        <taxon>Entomophthoromycetes</taxon>
        <taxon>Entomophthorales</taxon>
        <taxon>Entomophthoraceae</taxon>
        <taxon>Entomophthora</taxon>
    </lineage>
</organism>
<dbReference type="EMBL" id="QTSX02005801">
    <property type="protein sequence ID" value="KAJ9057374.1"/>
    <property type="molecule type" value="Genomic_DNA"/>
</dbReference>
<evidence type="ECO:0000313" key="2">
    <source>
        <dbReference type="Proteomes" id="UP001165960"/>
    </source>
</evidence>
<comment type="caution">
    <text evidence="1">The sequence shown here is derived from an EMBL/GenBank/DDBJ whole genome shotgun (WGS) entry which is preliminary data.</text>
</comment>
<sequence>MSSEKYQTIPQETSSVKQCPIDHNNASKSTWLEIGKSVHSENKSSKDSEDASKGGCPIDHNSPVKIDPSNYMPKGKEFNLPTSNQKVPLNQEREISSIPKAEGQSESHWVYPSQQMFFNAMKRKNWDPSEEDMKVIVPIHNAVNERAWNMILKYEEMYKSSCGNPRLVKFQGRPKDITPKARIKSWFGYTLPFDRHDWVVDRCGTEVRYVIDFYTGKIFPTPT</sequence>